<dbReference type="Pfam" id="PF13193">
    <property type="entry name" value="AMP-binding_C"/>
    <property type="match status" value="1"/>
</dbReference>
<keyword evidence="3" id="KW-0597">Phosphoprotein</keyword>
<evidence type="ECO:0000256" key="2">
    <source>
        <dbReference type="ARBA" id="ARBA00022450"/>
    </source>
</evidence>
<evidence type="ECO:0000256" key="3">
    <source>
        <dbReference type="ARBA" id="ARBA00022553"/>
    </source>
</evidence>
<dbReference type="InterPro" id="IPR036736">
    <property type="entry name" value="ACP-like_sf"/>
</dbReference>
<evidence type="ECO:0000313" key="5">
    <source>
        <dbReference type="EMBL" id="MEP1058063.1"/>
    </source>
</evidence>
<dbReference type="NCBIfam" id="TIGR01733">
    <property type="entry name" value="AA-adenyl-dom"/>
    <property type="match status" value="1"/>
</dbReference>
<dbReference type="InterPro" id="IPR001242">
    <property type="entry name" value="Condensation_dom"/>
</dbReference>
<dbReference type="Pfam" id="PF00668">
    <property type="entry name" value="Condensation"/>
    <property type="match status" value="1"/>
</dbReference>
<comment type="caution">
    <text evidence="5">The sequence shown here is derived from an EMBL/GenBank/DDBJ whole genome shotgun (WGS) entry which is preliminary data.</text>
</comment>
<sequence length="1120" mass="124125">MFSDKPDRELVEEDVFIFPASFAQQRLWFIEQLLPGDALYVIPLVFRLTGSLQRSLLHQSLQAIVQRHESLRTTFDVVDGQLMQAIAPELPVPLNFTDLRALPASTREDSALAQIWQTIQQPFHLNQGPLFRVQLWQLQDTEHLLLLALHHIVFDEWSSGVLIRELGALYAALVENKPIALPDLPIQYADFAHWQREWLQGEVLNAQLRYWKQQLADVPVLSLPGAAARPLLPSVVQGHQGASQLLELPQPLLDELEALSQQAGVTLFMTLLAAFQTLLHRYTGQTDLAIGSPIANRHRSELEGLIGFLVNSLVLRTNLAGDPTFRELLDRVRDVTLAAYAHQDLPFEKLVEELQPVRSLGQNPLFQVVFALQNTPMEQLTLPGLILSPVELETKTSRFDLELYVWKSADNFRNLWGKGWQQADGLRGVIVYNTALFDSTTIAALRQHFQTLLEGIVAKPETPLSALPLLTVAEQRSLLQQRQGKQSSYPAHVCIHQLFEAQVKERPTAIAIQFNDQSFTYQALNQGSNQLARYLQRLGVGAVPVGICLEQGVEAIAAMLAILKVGGAYVPLDPTYPPERLHFMLEDAGITVVLTQADWAEVLRTDHTTIVCLEQAWGTIAKESDENLSAPCTADQLAYVIYTSGSTGTPKGVMVPHRAVNRLVCNTNYVQIEPGDRVAQVANLAFDAATFEVWGALLNGAQLIGIERETTLTPTAFVAALQQQRISILFLTTALFNQTVSQIPTAFRALKYLLFGGEMVNVDCVRSVVQQGKPQHLIHVYGPTENTTFSTWYEVQNVSENATTIPIGQPIAQTQVYLLDARQNPVPAGVGGELYLGGDGLSRGYLKRPELAAERFIDNPFKEWGMGHEAKHSTPGSQRSTLYKTGDRALYRSDGALEFLGRTDHQIKLRGFRVELGEIETAIAQHPTVRTAVVVLREMDNAPTETLRERQLVAYVVPDGAVVPTERELRSFLKTKLPLYMLPAAVVVLDALPLTANGKVNQKALPPPHVAVAMEASPIIAPTTSLEASLVEVWTQLLGRTVGIHDNFFELGGHSLLATQLVSRLRDRLQVELPLRSVFEASTIAALAEKIEALEAAQTVSSRAPRQQAATAQRREEVEL</sequence>
<dbReference type="PROSITE" id="PS00455">
    <property type="entry name" value="AMP_BINDING"/>
    <property type="match status" value="1"/>
</dbReference>
<dbReference type="InterPro" id="IPR023213">
    <property type="entry name" value="CAT-like_dom_sf"/>
</dbReference>
<dbReference type="Proteomes" id="UP001476950">
    <property type="component" value="Unassembled WGS sequence"/>
</dbReference>
<dbReference type="Gene3D" id="3.40.50.1820">
    <property type="entry name" value="alpha/beta hydrolase"/>
    <property type="match status" value="1"/>
</dbReference>
<protein>
    <submittedName>
        <fullName evidence="5">Non-ribosomal peptide synthetase</fullName>
    </submittedName>
</protein>
<evidence type="ECO:0000256" key="1">
    <source>
        <dbReference type="ARBA" id="ARBA00001957"/>
    </source>
</evidence>
<dbReference type="InterPro" id="IPR009081">
    <property type="entry name" value="PP-bd_ACP"/>
</dbReference>
<dbReference type="PROSITE" id="PS50075">
    <property type="entry name" value="CARRIER"/>
    <property type="match status" value="1"/>
</dbReference>
<proteinExistence type="predicted"/>
<dbReference type="CDD" id="cd12117">
    <property type="entry name" value="A_NRPS_Srf_like"/>
    <property type="match status" value="1"/>
</dbReference>
<comment type="cofactor">
    <cofactor evidence="1">
        <name>pantetheine 4'-phosphate</name>
        <dbReference type="ChEBI" id="CHEBI:47942"/>
    </cofactor>
</comment>
<name>A0ABV0KG99_9CYAN</name>
<dbReference type="RefSeq" id="WP_190451545.1">
    <property type="nucleotide sequence ID" value="NZ_JAMPLM010000003.1"/>
</dbReference>
<dbReference type="InterPro" id="IPR025110">
    <property type="entry name" value="AMP-bd_C"/>
</dbReference>
<dbReference type="Gene3D" id="3.30.559.30">
    <property type="entry name" value="Nonribosomal peptide synthetase, condensation domain"/>
    <property type="match status" value="1"/>
</dbReference>
<dbReference type="Gene3D" id="3.30.300.30">
    <property type="match status" value="1"/>
</dbReference>
<dbReference type="SMART" id="SM00823">
    <property type="entry name" value="PKS_PP"/>
    <property type="match status" value="1"/>
</dbReference>
<dbReference type="Gene3D" id="3.40.50.980">
    <property type="match status" value="2"/>
</dbReference>
<dbReference type="PANTHER" id="PTHR45527">
    <property type="entry name" value="NONRIBOSOMAL PEPTIDE SYNTHETASE"/>
    <property type="match status" value="1"/>
</dbReference>
<evidence type="ECO:0000259" key="4">
    <source>
        <dbReference type="PROSITE" id="PS50075"/>
    </source>
</evidence>
<dbReference type="PANTHER" id="PTHR45527:SF1">
    <property type="entry name" value="FATTY ACID SYNTHASE"/>
    <property type="match status" value="1"/>
</dbReference>
<dbReference type="Gene3D" id="3.30.559.10">
    <property type="entry name" value="Chloramphenicol acetyltransferase-like domain"/>
    <property type="match status" value="1"/>
</dbReference>
<reference evidence="5 6" key="1">
    <citation type="submission" date="2022-04" db="EMBL/GenBank/DDBJ databases">
        <title>Positive selection, recombination, and allopatry shape intraspecific diversity of widespread and dominant cyanobacteria.</title>
        <authorList>
            <person name="Wei J."/>
            <person name="Shu W."/>
            <person name="Hu C."/>
        </authorList>
    </citation>
    <scope>NUCLEOTIDE SEQUENCE [LARGE SCALE GENOMIC DNA]</scope>
    <source>
        <strain evidence="5 6">AS-A4</strain>
    </source>
</reference>
<dbReference type="InterPro" id="IPR045851">
    <property type="entry name" value="AMP-bd_C_sf"/>
</dbReference>
<keyword evidence="6" id="KW-1185">Reference proteome</keyword>
<dbReference type="InterPro" id="IPR010071">
    <property type="entry name" value="AA_adenyl_dom"/>
</dbReference>
<feature type="domain" description="Carrier" evidence="4">
    <location>
        <begin position="1021"/>
        <end position="1095"/>
    </location>
</feature>
<dbReference type="CDD" id="cd19531">
    <property type="entry name" value="LCL_NRPS-like"/>
    <property type="match status" value="1"/>
</dbReference>
<dbReference type="Pfam" id="PF00550">
    <property type="entry name" value="PP-binding"/>
    <property type="match status" value="1"/>
</dbReference>
<dbReference type="PIRSF" id="PIRSF001617">
    <property type="entry name" value="Alpha-AR"/>
    <property type="match status" value="1"/>
</dbReference>
<dbReference type="InterPro" id="IPR006162">
    <property type="entry name" value="Ppantetheine_attach_site"/>
</dbReference>
<dbReference type="InterPro" id="IPR020806">
    <property type="entry name" value="PKS_PP-bd"/>
</dbReference>
<dbReference type="InterPro" id="IPR029058">
    <property type="entry name" value="AB_hydrolase_fold"/>
</dbReference>
<dbReference type="Gene3D" id="2.30.38.10">
    <property type="entry name" value="Luciferase, Domain 3"/>
    <property type="match status" value="1"/>
</dbReference>
<dbReference type="SUPFAM" id="SSF52777">
    <property type="entry name" value="CoA-dependent acyltransferases"/>
    <property type="match status" value="2"/>
</dbReference>
<keyword evidence="2" id="KW-0596">Phosphopantetheine</keyword>
<dbReference type="EMBL" id="JAMPLM010000003">
    <property type="protein sequence ID" value="MEP1058063.1"/>
    <property type="molecule type" value="Genomic_DNA"/>
</dbReference>
<accession>A0ABV0KG99</accession>
<organism evidence="5 6">
    <name type="scientific">Stenomitos frigidus AS-A4</name>
    <dbReference type="NCBI Taxonomy" id="2933935"/>
    <lineage>
        <taxon>Bacteria</taxon>
        <taxon>Bacillati</taxon>
        <taxon>Cyanobacteriota</taxon>
        <taxon>Cyanophyceae</taxon>
        <taxon>Leptolyngbyales</taxon>
        <taxon>Leptolyngbyaceae</taxon>
        <taxon>Stenomitos</taxon>
    </lineage>
</organism>
<dbReference type="SUPFAM" id="SSF56801">
    <property type="entry name" value="Acetyl-CoA synthetase-like"/>
    <property type="match status" value="1"/>
</dbReference>
<gene>
    <name evidence="5" type="ORF">NDI38_06390</name>
</gene>
<dbReference type="SUPFAM" id="SSF47336">
    <property type="entry name" value="ACP-like"/>
    <property type="match status" value="1"/>
</dbReference>
<dbReference type="PROSITE" id="PS00012">
    <property type="entry name" value="PHOSPHOPANTETHEINE"/>
    <property type="match status" value="1"/>
</dbReference>
<dbReference type="InterPro" id="IPR000873">
    <property type="entry name" value="AMP-dep_synth/lig_dom"/>
</dbReference>
<dbReference type="InterPro" id="IPR020845">
    <property type="entry name" value="AMP-binding_CS"/>
</dbReference>
<evidence type="ECO:0000313" key="6">
    <source>
        <dbReference type="Proteomes" id="UP001476950"/>
    </source>
</evidence>
<dbReference type="Pfam" id="PF00501">
    <property type="entry name" value="AMP-binding"/>
    <property type="match status" value="1"/>
</dbReference>